<proteinExistence type="predicted"/>
<dbReference type="AlphaFoldDB" id="A0A644YM50"/>
<accession>A0A644YM50</accession>
<sequence>MALQRRALTFEDRAQIAAGTKQGLSDREIGELIGPDRSAVWRERVRNSWKTTTSPGIPHPPRSLRTPTRRRCRCFHDLTQPPPVHIGNTTGIGAATHREGPEDRRRPRALSDSDRWGLLGASSGSGAAGLVDDEHDLAPMARGGHQLMRPADLVERHPLGVQRLDQALGEHRPHRSGHPLADRRLLRHRPEAQRGGVDAGPLAQQRAQVELTLAAALQADRHLAPADRQGPYVQRQVLGAHDVQDHVCAVAVGHLHDGGHPVAVVVDRVVGAEGAAVVQVLRRAGGGQHGAAQRLAVLDGEGPDTARSAVHQQDVTGGQPGQVHVGHHGRGDLEQTGGLDQVDPRRRGDQLAGRGDHVLRVAAGGQQHQALLPGAPAGDTLTELGHHSGDLQPDDVGVSRRRRVVTLALQDVGPVHPGGDHPDQHLTGAGRRPLHLGDPQGLGAARFGGQNRVHEHGASLAHGLR</sequence>
<comment type="caution">
    <text evidence="2">The sequence shown here is derived from an EMBL/GenBank/DDBJ whole genome shotgun (WGS) entry which is preliminary data.</text>
</comment>
<evidence type="ECO:0000313" key="2">
    <source>
        <dbReference type="EMBL" id="MPM27573.1"/>
    </source>
</evidence>
<evidence type="ECO:0000256" key="1">
    <source>
        <dbReference type="SAM" id="MobiDB-lite"/>
    </source>
</evidence>
<reference evidence="2" key="1">
    <citation type="submission" date="2019-08" db="EMBL/GenBank/DDBJ databases">
        <authorList>
            <person name="Kucharzyk K."/>
            <person name="Murdoch R.W."/>
            <person name="Higgins S."/>
            <person name="Loffler F."/>
        </authorList>
    </citation>
    <scope>NUCLEOTIDE SEQUENCE</scope>
</reference>
<feature type="region of interest" description="Disordered" evidence="1">
    <location>
        <begin position="412"/>
        <end position="451"/>
    </location>
</feature>
<feature type="region of interest" description="Disordered" evidence="1">
    <location>
        <begin position="76"/>
        <end position="117"/>
    </location>
</feature>
<dbReference type="AntiFam" id="ANF00097">
    <property type="entry name" value="Shadow ORF (opposite CRYZ)"/>
</dbReference>
<feature type="compositionally biased region" description="Basic and acidic residues" evidence="1">
    <location>
        <begin position="96"/>
        <end position="115"/>
    </location>
</feature>
<organism evidence="2">
    <name type="scientific">bioreactor metagenome</name>
    <dbReference type="NCBI Taxonomy" id="1076179"/>
    <lineage>
        <taxon>unclassified sequences</taxon>
        <taxon>metagenomes</taxon>
        <taxon>ecological metagenomes</taxon>
    </lineage>
</organism>
<protein>
    <submittedName>
        <fullName evidence="2">Uncharacterized protein</fullName>
    </submittedName>
</protein>
<dbReference type="EMBL" id="VSSQ01005028">
    <property type="protein sequence ID" value="MPM27573.1"/>
    <property type="molecule type" value="Genomic_DNA"/>
</dbReference>
<feature type="compositionally biased region" description="Basic and acidic residues" evidence="1">
    <location>
        <begin position="342"/>
        <end position="351"/>
    </location>
</feature>
<feature type="region of interest" description="Disordered" evidence="1">
    <location>
        <begin position="302"/>
        <end position="351"/>
    </location>
</feature>
<name>A0A644YM50_9ZZZZ</name>
<gene>
    <name evidence="2" type="ORF">SDC9_74086</name>
</gene>